<dbReference type="AlphaFoldDB" id="B8AF84"/>
<reference evidence="1 2" key="1">
    <citation type="journal article" date="2005" name="PLoS Biol.">
        <title>The genomes of Oryza sativa: a history of duplications.</title>
        <authorList>
            <person name="Yu J."/>
            <person name="Wang J."/>
            <person name="Lin W."/>
            <person name="Li S."/>
            <person name="Li H."/>
            <person name="Zhou J."/>
            <person name="Ni P."/>
            <person name="Dong W."/>
            <person name="Hu S."/>
            <person name="Zeng C."/>
            <person name="Zhang J."/>
            <person name="Zhang Y."/>
            <person name="Li R."/>
            <person name="Xu Z."/>
            <person name="Li S."/>
            <person name="Li X."/>
            <person name="Zheng H."/>
            <person name="Cong L."/>
            <person name="Lin L."/>
            <person name="Yin J."/>
            <person name="Geng J."/>
            <person name="Li G."/>
            <person name="Shi J."/>
            <person name="Liu J."/>
            <person name="Lv H."/>
            <person name="Li J."/>
            <person name="Wang J."/>
            <person name="Deng Y."/>
            <person name="Ran L."/>
            <person name="Shi X."/>
            <person name="Wang X."/>
            <person name="Wu Q."/>
            <person name="Li C."/>
            <person name="Ren X."/>
            <person name="Wang J."/>
            <person name="Wang X."/>
            <person name="Li D."/>
            <person name="Liu D."/>
            <person name="Zhang X."/>
            <person name="Ji Z."/>
            <person name="Zhao W."/>
            <person name="Sun Y."/>
            <person name="Zhang Z."/>
            <person name="Bao J."/>
            <person name="Han Y."/>
            <person name="Dong L."/>
            <person name="Ji J."/>
            <person name="Chen P."/>
            <person name="Wu S."/>
            <person name="Liu J."/>
            <person name="Xiao Y."/>
            <person name="Bu D."/>
            <person name="Tan J."/>
            <person name="Yang L."/>
            <person name="Ye C."/>
            <person name="Zhang J."/>
            <person name="Xu J."/>
            <person name="Zhou Y."/>
            <person name="Yu Y."/>
            <person name="Zhang B."/>
            <person name="Zhuang S."/>
            <person name="Wei H."/>
            <person name="Liu B."/>
            <person name="Lei M."/>
            <person name="Yu H."/>
            <person name="Li Y."/>
            <person name="Xu H."/>
            <person name="Wei S."/>
            <person name="He X."/>
            <person name="Fang L."/>
            <person name="Zhang Z."/>
            <person name="Zhang Y."/>
            <person name="Huang X."/>
            <person name="Su Z."/>
            <person name="Tong W."/>
            <person name="Li J."/>
            <person name="Tong Z."/>
            <person name="Li S."/>
            <person name="Ye J."/>
            <person name="Wang L."/>
            <person name="Fang L."/>
            <person name="Lei T."/>
            <person name="Chen C."/>
            <person name="Chen H."/>
            <person name="Xu Z."/>
            <person name="Li H."/>
            <person name="Huang H."/>
            <person name="Zhang F."/>
            <person name="Xu H."/>
            <person name="Li N."/>
            <person name="Zhao C."/>
            <person name="Li S."/>
            <person name="Dong L."/>
            <person name="Huang Y."/>
            <person name="Li L."/>
            <person name="Xi Y."/>
            <person name="Qi Q."/>
            <person name="Li W."/>
            <person name="Zhang B."/>
            <person name="Hu W."/>
            <person name="Zhang Y."/>
            <person name="Tian X."/>
            <person name="Jiao Y."/>
            <person name="Liang X."/>
            <person name="Jin J."/>
            <person name="Gao L."/>
            <person name="Zheng W."/>
            <person name="Hao B."/>
            <person name="Liu S."/>
            <person name="Wang W."/>
            <person name="Yuan L."/>
            <person name="Cao M."/>
            <person name="McDermott J."/>
            <person name="Samudrala R."/>
            <person name="Wang J."/>
            <person name="Wong G.K."/>
            <person name="Yang H."/>
        </authorList>
    </citation>
    <scope>NUCLEOTIDE SEQUENCE [LARGE SCALE GENOMIC DNA]</scope>
    <source>
        <strain evidence="2">cv. 93-11</strain>
    </source>
</reference>
<protein>
    <submittedName>
        <fullName evidence="1">Uncharacterized protein</fullName>
    </submittedName>
</protein>
<dbReference type="EMBL" id="CM000127">
    <property type="protein sequence ID" value="EEC72851.1"/>
    <property type="molecule type" value="Genomic_DNA"/>
</dbReference>
<proteinExistence type="predicted"/>
<evidence type="ECO:0000313" key="2">
    <source>
        <dbReference type="Proteomes" id="UP000007015"/>
    </source>
</evidence>
<accession>B8AF84</accession>
<organism evidence="1 2">
    <name type="scientific">Oryza sativa subsp. indica</name>
    <name type="common">Rice</name>
    <dbReference type="NCBI Taxonomy" id="39946"/>
    <lineage>
        <taxon>Eukaryota</taxon>
        <taxon>Viridiplantae</taxon>
        <taxon>Streptophyta</taxon>
        <taxon>Embryophyta</taxon>
        <taxon>Tracheophyta</taxon>
        <taxon>Spermatophyta</taxon>
        <taxon>Magnoliopsida</taxon>
        <taxon>Liliopsida</taxon>
        <taxon>Poales</taxon>
        <taxon>Poaceae</taxon>
        <taxon>BOP clade</taxon>
        <taxon>Oryzoideae</taxon>
        <taxon>Oryzeae</taxon>
        <taxon>Oryzinae</taxon>
        <taxon>Oryza</taxon>
        <taxon>Oryza sativa</taxon>
    </lineage>
</organism>
<dbReference type="OMA" id="IMKEVSH"/>
<dbReference type="Proteomes" id="UP000007015">
    <property type="component" value="Chromosome 2"/>
</dbReference>
<gene>
    <name evidence="1" type="ORF">OsI_06600</name>
</gene>
<keyword evidence="2" id="KW-1185">Reference proteome</keyword>
<dbReference type="HOGENOM" id="CLU_085542_0_0_1"/>
<dbReference type="Gramene" id="BGIOSGA006767-TA">
    <property type="protein sequence ID" value="BGIOSGA006767-PA"/>
    <property type="gene ID" value="BGIOSGA006767"/>
</dbReference>
<sequence length="284" mass="31644">MSGSVHLASPAINKYDRPSLDFVPPRLKIPAGTIEESVIGGGTIDHVTNKKDVERQTTKPIVVTAPQDTWCRMDPKSLQQSEVDGHEGCSQNMLGYLHLASLAINKYDSRSLDFVPPHLKIPAGPIEESMWRDKLQNQLVLWLRRIHGVGWIPNPFNRAKSMGTKGAALKTQYTPTALSPIDTPYLRRMIKINVNIHGPNPPINIPELQGTIMDTTRLQVIMKEVSHLRYILKEAPHLGDIIKEIPHLQGMMEKVPHLQVTMKIATGLLMCHGIECSPPYGDGK</sequence>
<name>B8AF84_ORYSI</name>
<evidence type="ECO:0000313" key="1">
    <source>
        <dbReference type="EMBL" id="EEC72851.1"/>
    </source>
</evidence>